<keyword evidence="2" id="KW-1185">Reference proteome</keyword>
<dbReference type="AlphaFoldDB" id="A0A9D4RJV8"/>
<reference evidence="1" key="2">
    <citation type="submission" date="2020-11" db="EMBL/GenBank/DDBJ databases">
        <authorList>
            <person name="McCartney M.A."/>
            <person name="Auch B."/>
            <person name="Kono T."/>
            <person name="Mallez S."/>
            <person name="Becker A."/>
            <person name="Gohl D.M."/>
            <person name="Silverstein K.A.T."/>
            <person name="Koren S."/>
            <person name="Bechman K.B."/>
            <person name="Herman A."/>
            <person name="Abrahante J.E."/>
            <person name="Garbe J."/>
        </authorList>
    </citation>
    <scope>NUCLEOTIDE SEQUENCE</scope>
    <source>
        <strain evidence="1">Duluth1</strain>
        <tissue evidence="1">Whole animal</tissue>
    </source>
</reference>
<proteinExistence type="predicted"/>
<organism evidence="1 2">
    <name type="scientific">Dreissena polymorpha</name>
    <name type="common">Zebra mussel</name>
    <name type="synonym">Mytilus polymorpha</name>
    <dbReference type="NCBI Taxonomy" id="45954"/>
    <lineage>
        <taxon>Eukaryota</taxon>
        <taxon>Metazoa</taxon>
        <taxon>Spiralia</taxon>
        <taxon>Lophotrochozoa</taxon>
        <taxon>Mollusca</taxon>
        <taxon>Bivalvia</taxon>
        <taxon>Autobranchia</taxon>
        <taxon>Heteroconchia</taxon>
        <taxon>Euheterodonta</taxon>
        <taxon>Imparidentia</taxon>
        <taxon>Neoheterodontei</taxon>
        <taxon>Myida</taxon>
        <taxon>Dreissenoidea</taxon>
        <taxon>Dreissenidae</taxon>
        <taxon>Dreissena</taxon>
    </lineage>
</organism>
<name>A0A9D4RJV8_DREPO</name>
<evidence type="ECO:0000313" key="1">
    <source>
        <dbReference type="EMBL" id="KAH3868875.1"/>
    </source>
</evidence>
<gene>
    <name evidence="1" type="ORF">DPMN_032029</name>
</gene>
<sequence length="100" mass="10924">MSLVFPVTSLTLKMTSKLQLLTLATRPYDALKRVLVSATNVPNFATIFKGVCERHPFNAYVYTSIVTSSAGIPFNRSGSASSKRYFGDTFTGSEGTETPY</sequence>
<reference evidence="1" key="1">
    <citation type="journal article" date="2019" name="bioRxiv">
        <title>The Genome of the Zebra Mussel, Dreissena polymorpha: A Resource for Invasive Species Research.</title>
        <authorList>
            <person name="McCartney M.A."/>
            <person name="Auch B."/>
            <person name="Kono T."/>
            <person name="Mallez S."/>
            <person name="Zhang Y."/>
            <person name="Obille A."/>
            <person name="Becker A."/>
            <person name="Abrahante J.E."/>
            <person name="Garbe J."/>
            <person name="Badalamenti J.P."/>
            <person name="Herman A."/>
            <person name="Mangelson H."/>
            <person name="Liachko I."/>
            <person name="Sullivan S."/>
            <person name="Sone E.D."/>
            <person name="Koren S."/>
            <person name="Silverstein K.A.T."/>
            <person name="Beckman K.B."/>
            <person name="Gohl D.M."/>
        </authorList>
    </citation>
    <scope>NUCLEOTIDE SEQUENCE</scope>
    <source>
        <strain evidence="1">Duluth1</strain>
        <tissue evidence="1">Whole animal</tissue>
    </source>
</reference>
<dbReference type="EMBL" id="JAIWYP010000002">
    <property type="protein sequence ID" value="KAH3868875.1"/>
    <property type="molecule type" value="Genomic_DNA"/>
</dbReference>
<evidence type="ECO:0000313" key="2">
    <source>
        <dbReference type="Proteomes" id="UP000828390"/>
    </source>
</evidence>
<dbReference type="Proteomes" id="UP000828390">
    <property type="component" value="Unassembled WGS sequence"/>
</dbReference>
<comment type="caution">
    <text evidence="1">The sequence shown here is derived from an EMBL/GenBank/DDBJ whole genome shotgun (WGS) entry which is preliminary data.</text>
</comment>
<protein>
    <submittedName>
        <fullName evidence="1">Uncharacterized protein</fullName>
    </submittedName>
</protein>
<accession>A0A9D4RJV8</accession>